<evidence type="ECO:0000313" key="7">
    <source>
        <dbReference type="Proteomes" id="UP001153148"/>
    </source>
</evidence>
<evidence type="ECO:0000256" key="3">
    <source>
        <dbReference type="ARBA" id="ARBA00022801"/>
    </source>
</evidence>
<gene>
    <name evidence="6" type="ORF">TPAB3V08_LOCUS13762</name>
</gene>
<accession>A0ABN7PHL5</accession>
<comment type="caution">
    <text evidence="6">The sequence shown here is derived from an EMBL/GenBank/DDBJ whole genome shotgun (WGS) entry which is preliminary data.</text>
</comment>
<dbReference type="Gene3D" id="3.40.50.1820">
    <property type="entry name" value="alpha/beta hydrolase"/>
    <property type="match status" value="1"/>
</dbReference>
<dbReference type="InterPro" id="IPR002018">
    <property type="entry name" value="CarbesteraseB"/>
</dbReference>
<keyword evidence="3" id="KW-0378">Hydrolase</keyword>
<proteinExistence type="inferred from homology"/>
<keyword evidence="4" id="KW-0325">Glycoprotein</keyword>
<dbReference type="InterPro" id="IPR029058">
    <property type="entry name" value="AB_hydrolase_fold"/>
</dbReference>
<dbReference type="PANTHER" id="PTHR43142">
    <property type="entry name" value="CARBOXYLIC ESTER HYDROLASE"/>
    <property type="match status" value="1"/>
</dbReference>
<comment type="similarity">
    <text evidence="1">Belongs to the type-B carboxylesterase/lipase family.</text>
</comment>
<evidence type="ECO:0000259" key="5">
    <source>
        <dbReference type="Pfam" id="PF00135"/>
    </source>
</evidence>
<evidence type="ECO:0000256" key="1">
    <source>
        <dbReference type="ARBA" id="ARBA00005964"/>
    </source>
</evidence>
<dbReference type="Pfam" id="PF00135">
    <property type="entry name" value="COesterase"/>
    <property type="match status" value="1"/>
</dbReference>
<keyword evidence="2" id="KW-0719">Serine esterase</keyword>
<name>A0ABN7PHL5_TIMPD</name>
<feature type="domain" description="Carboxylesterase type B" evidence="5">
    <location>
        <begin position="2"/>
        <end position="105"/>
    </location>
</feature>
<evidence type="ECO:0000313" key="6">
    <source>
        <dbReference type="EMBL" id="CAG2066819.1"/>
    </source>
</evidence>
<protein>
    <recommendedName>
        <fullName evidence="5">Carboxylesterase type B domain-containing protein</fullName>
    </recommendedName>
</protein>
<sequence>MHPNVSGLFHKAIAQSGTALLCHLNSSVSKQRAFRLGQALGCETKDPQHLADFLRTVPAEKIVLAQGSAQSDEEKQRVLTISFPPVEEFGADAFIPGDPVKLLKE</sequence>
<feature type="non-terminal residue" evidence="6">
    <location>
        <position position="105"/>
    </location>
</feature>
<dbReference type="SUPFAM" id="SSF53474">
    <property type="entry name" value="alpha/beta-Hydrolases"/>
    <property type="match status" value="1"/>
</dbReference>
<organism evidence="6 7">
    <name type="scientific">Timema podura</name>
    <name type="common">Walking stick</name>
    <dbReference type="NCBI Taxonomy" id="61482"/>
    <lineage>
        <taxon>Eukaryota</taxon>
        <taxon>Metazoa</taxon>
        <taxon>Ecdysozoa</taxon>
        <taxon>Arthropoda</taxon>
        <taxon>Hexapoda</taxon>
        <taxon>Insecta</taxon>
        <taxon>Pterygota</taxon>
        <taxon>Neoptera</taxon>
        <taxon>Polyneoptera</taxon>
        <taxon>Phasmatodea</taxon>
        <taxon>Timematodea</taxon>
        <taxon>Timematoidea</taxon>
        <taxon>Timematidae</taxon>
        <taxon>Timema</taxon>
    </lineage>
</organism>
<evidence type="ECO:0000256" key="4">
    <source>
        <dbReference type="ARBA" id="ARBA00023180"/>
    </source>
</evidence>
<dbReference type="EMBL" id="CAJPIN010059443">
    <property type="protein sequence ID" value="CAG2066819.1"/>
    <property type="molecule type" value="Genomic_DNA"/>
</dbReference>
<dbReference type="Proteomes" id="UP001153148">
    <property type="component" value="Unassembled WGS sequence"/>
</dbReference>
<dbReference type="PANTHER" id="PTHR43142:SF1">
    <property type="entry name" value="CARBOXYLIC ESTER HYDROLASE"/>
    <property type="match status" value="1"/>
</dbReference>
<reference evidence="6" key="1">
    <citation type="submission" date="2021-03" db="EMBL/GenBank/DDBJ databases">
        <authorList>
            <person name="Tran Van P."/>
        </authorList>
    </citation>
    <scope>NUCLEOTIDE SEQUENCE</scope>
</reference>
<evidence type="ECO:0000256" key="2">
    <source>
        <dbReference type="ARBA" id="ARBA00022487"/>
    </source>
</evidence>
<keyword evidence="7" id="KW-1185">Reference proteome</keyword>